<dbReference type="GO" id="GO:0043165">
    <property type="term" value="P:Gram-negative-bacterium-type cell outer membrane assembly"/>
    <property type="evidence" value="ECO:0007669"/>
    <property type="project" value="InterPro"/>
</dbReference>
<reference evidence="1" key="1">
    <citation type="journal article" date="2020" name="mSystems">
        <title>Genome- and Community-Level Interaction Insights into Carbon Utilization and Element Cycling Functions of Hydrothermarchaeota in Hydrothermal Sediment.</title>
        <authorList>
            <person name="Zhou Z."/>
            <person name="Liu Y."/>
            <person name="Xu W."/>
            <person name="Pan J."/>
            <person name="Luo Z.H."/>
            <person name="Li M."/>
        </authorList>
    </citation>
    <scope>NUCLEOTIDE SEQUENCE [LARGE SCALE GENOMIC DNA]</scope>
    <source>
        <strain evidence="1">SpSt-1182</strain>
    </source>
</reference>
<dbReference type="AlphaFoldDB" id="A0A7V0XG64"/>
<dbReference type="Proteomes" id="UP000885672">
    <property type="component" value="Unassembled WGS sequence"/>
</dbReference>
<dbReference type="PROSITE" id="PS51257">
    <property type="entry name" value="PROKAR_LIPOPROTEIN"/>
    <property type="match status" value="1"/>
</dbReference>
<proteinExistence type="predicted"/>
<evidence type="ECO:0008006" key="2">
    <source>
        <dbReference type="Google" id="ProtNLM"/>
    </source>
</evidence>
<dbReference type="EMBL" id="DSBX01000376">
    <property type="protein sequence ID" value="HDR00550.1"/>
    <property type="molecule type" value="Genomic_DNA"/>
</dbReference>
<organism evidence="1">
    <name type="scientific">candidate division WOR-3 bacterium</name>
    <dbReference type="NCBI Taxonomy" id="2052148"/>
    <lineage>
        <taxon>Bacteria</taxon>
        <taxon>Bacteria division WOR-3</taxon>
    </lineage>
</organism>
<protein>
    <recommendedName>
        <fullName evidence="2">LptE family protein</fullName>
    </recommendedName>
</protein>
<name>A0A7V0XG64_UNCW3</name>
<accession>A0A7V0XG64</accession>
<dbReference type="Gene3D" id="3.30.160.150">
    <property type="entry name" value="Lipoprotein like domain"/>
    <property type="match status" value="1"/>
</dbReference>
<dbReference type="Pfam" id="PF04390">
    <property type="entry name" value="LptE"/>
    <property type="match status" value="1"/>
</dbReference>
<comment type="caution">
    <text evidence="1">The sequence shown here is derived from an EMBL/GenBank/DDBJ whole genome shotgun (WGS) entry which is preliminary data.</text>
</comment>
<dbReference type="GO" id="GO:0019867">
    <property type="term" value="C:outer membrane"/>
    <property type="evidence" value="ECO:0007669"/>
    <property type="project" value="InterPro"/>
</dbReference>
<evidence type="ECO:0000313" key="1">
    <source>
        <dbReference type="EMBL" id="HDR00550.1"/>
    </source>
</evidence>
<sequence length="161" mass="17399">MMRVLLSLPLAALLLAGCCGYSTHALMRGDLQRVAVLPAENSTAQPGLADEFTELLADAFNTDRRLRVTALEAADLSVSVRLTEYSRNPAAYSGDETISAYDIVISAAVACDDRTRNEEHYSGTVFARTTYDPAAESEEAAAERALKTLAADIVRAIITKW</sequence>
<gene>
    <name evidence="1" type="ORF">ENN51_09755</name>
</gene>
<dbReference type="InterPro" id="IPR007485">
    <property type="entry name" value="LPS_assembly_LptE"/>
</dbReference>